<evidence type="ECO:0000256" key="7">
    <source>
        <dbReference type="ARBA" id="ARBA00022968"/>
    </source>
</evidence>
<evidence type="ECO:0000313" key="17">
    <source>
        <dbReference type="Proteomes" id="UP000001554"/>
    </source>
</evidence>
<dbReference type="Pfam" id="PF17039">
    <property type="entry name" value="Glyco_tran_10_N"/>
    <property type="match status" value="1"/>
</dbReference>
<comment type="pathway">
    <text evidence="2">Protein modification; protein glycosylation.</text>
</comment>
<dbReference type="OMA" id="HYMKELM"/>
<dbReference type="RefSeq" id="XP_035668626.1">
    <property type="nucleotide sequence ID" value="XM_035812733.1"/>
</dbReference>
<evidence type="ECO:0000259" key="15">
    <source>
        <dbReference type="Pfam" id="PF00852"/>
    </source>
</evidence>
<dbReference type="OrthoDB" id="9993460at2759"/>
<evidence type="ECO:0000256" key="5">
    <source>
        <dbReference type="ARBA" id="ARBA00022679"/>
    </source>
</evidence>
<evidence type="ECO:0000313" key="18">
    <source>
        <dbReference type="RefSeq" id="XP_035668626.1"/>
    </source>
</evidence>
<reference evidence="18" key="2">
    <citation type="submission" date="2025-08" db="UniProtKB">
        <authorList>
            <consortium name="RefSeq"/>
        </authorList>
    </citation>
    <scope>IDENTIFICATION</scope>
    <source>
        <strain evidence="18">S238N-H82</strain>
        <tissue evidence="18">Testes</tissue>
    </source>
</reference>
<evidence type="ECO:0000256" key="14">
    <source>
        <dbReference type="RuleBase" id="RU003832"/>
    </source>
</evidence>
<keyword evidence="6 14" id="KW-0812">Transmembrane</keyword>
<dbReference type="FunFam" id="3.40.50.11660:FF:000002">
    <property type="entry name" value="Alpha-(1,3)-fucosyltransferase"/>
    <property type="match status" value="1"/>
</dbReference>
<keyword evidence="10" id="KW-0325">Glycoprotein</keyword>
<feature type="transmembrane region" description="Helical" evidence="14">
    <location>
        <begin position="7"/>
        <end position="28"/>
    </location>
</feature>
<evidence type="ECO:0000256" key="8">
    <source>
        <dbReference type="ARBA" id="ARBA00022989"/>
    </source>
</evidence>
<dbReference type="GO" id="GO:0046920">
    <property type="term" value="F:alpha-(1-&gt;3)-fucosyltransferase activity"/>
    <property type="evidence" value="ECO:0000318"/>
    <property type="project" value="GO_Central"/>
</dbReference>
<evidence type="ECO:0000256" key="10">
    <source>
        <dbReference type="ARBA" id="ARBA00023180"/>
    </source>
</evidence>
<evidence type="ECO:0000256" key="6">
    <source>
        <dbReference type="ARBA" id="ARBA00022692"/>
    </source>
</evidence>
<evidence type="ECO:0000256" key="4">
    <source>
        <dbReference type="ARBA" id="ARBA00022676"/>
    </source>
</evidence>
<name>A0A9J7MIH8_BRAFL</name>
<keyword evidence="9 13" id="KW-0472">Membrane</keyword>
<dbReference type="InterPro" id="IPR031481">
    <property type="entry name" value="Glyco_tran_10_N"/>
</dbReference>
<evidence type="ECO:0000256" key="1">
    <source>
        <dbReference type="ARBA" id="ARBA00004648"/>
    </source>
</evidence>
<gene>
    <name evidence="18" type="primary">LOC118410866</name>
</gene>
<dbReference type="GO" id="GO:0046922">
    <property type="term" value="F:peptide-O-fucosyltransferase activity"/>
    <property type="evidence" value="ECO:0007669"/>
    <property type="project" value="UniProtKB-EC"/>
</dbReference>
<evidence type="ECO:0000256" key="12">
    <source>
        <dbReference type="ARBA" id="ARBA00048647"/>
    </source>
</evidence>
<evidence type="ECO:0000256" key="3">
    <source>
        <dbReference type="ARBA" id="ARBA00008919"/>
    </source>
</evidence>
<evidence type="ECO:0000256" key="13">
    <source>
        <dbReference type="PIRNR" id="PIRNR037332"/>
    </source>
</evidence>
<feature type="domain" description="Fucosyltransferase N-terminal" evidence="16">
    <location>
        <begin position="79"/>
        <end position="177"/>
    </location>
</feature>
<dbReference type="Pfam" id="PF00852">
    <property type="entry name" value="Glyco_transf_10"/>
    <property type="match status" value="1"/>
</dbReference>
<sequence length="481" mass="56816">MAALGRYFRVVFFMIVVFFFIICCQILARLHREEEKWDLLGGGLWLEESVDYGGRLLVDDFDEHDRDNISVSEMDIKVPIILWWTPLTGERGKVKQCDLGRCFFTVDRHFKDHPKTQVFVFYGTDFSPKDLPLPRKAHHEWALFHEESPKNNYLLSHQPVLNLFNHTATFRRHSDYPLTTQYLGKLEDLTDKKYFVPTKSKNSLALSPLVYVHADCDPPSDRDHYVKELMQYIDVDAYGQCLHNKDLPKKLQDPLTMEDSDFYKIMAQYKFTLAFENAVCEDYITEKLWRPLHLGSVPIYFGSPSIREWLPSNKSAILVSDFSGPKELAEFLNKLNNDDVEYEKYLDHKFANVKNEKLIRHMKMREWGVNDYTRIGFIDGFECFMCNRIHRDMENLRVRHVATKNHYGCPRPKLLHDLENHDHGKLDMWQQMYDRAGFGAKTLHHYVLSGRNMTEAEYLSHLDKLQRQHGGNRHEWVLEER</sequence>
<organism evidence="17 18">
    <name type="scientific">Branchiostoma floridae</name>
    <name type="common">Florida lancelet</name>
    <name type="synonym">Amphioxus</name>
    <dbReference type="NCBI Taxonomy" id="7739"/>
    <lineage>
        <taxon>Eukaryota</taxon>
        <taxon>Metazoa</taxon>
        <taxon>Chordata</taxon>
        <taxon>Cephalochordata</taxon>
        <taxon>Leptocardii</taxon>
        <taxon>Amphioxiformes</taxon>
        <taxon>Branchiostomatidae</taxon>
        <taxon>Branchiostoma</taxon>
    </lineage>
</organism>
<protein>
    <recommendedName>
        <fullName evidence="13">GDP-fucose protein O-fucosyltransferase</fullName>
        <ecNumber evidence="13">2.4.1.-</ecNumber>
    </recommendedName>
</protein>
<dbReference type="AlphaFoldDB" id="A0A9J7MIH8"/>
<dbReference type="InterPro" id="IPR055270">
    <property type="entry name" value="Glyco_tran_10_C"/>
</dbReference>
<dbReference type="GO" id="GO:0005789">
    <property type="term" value="C:endoplasmic reticulum membrane"/>
    <property type="evidence" value="ECO:0007669"/>
    <property type="project" value="UniProtKB-SubCell"/>
</dbReference>
<dbReference type="InterPro" id="IPR001503">
    <property type="entry name" value="Glyco_trans_10"/>
</dbReference>
<comment type="function">
    <text evidence="13">Protein O-fucosyltransferase that specifically catalyzes O-fucosylation of serine or threonine residues in EMI domains of target proteins. Attaches fucose through an O-glycosidic linkage. O-fucosylation of EMI domain-containing proteins may be required for facilitating protein folding and secretion.</text>
</comment>
<proteinExistence type="inferred from homology"/>
<dbReference type="Proteomes" id="UP000001554">
    <property type="component" value="Chromosome 3"/>
</dbReference>
<reference evidence="17" key="1">
    <citation type="journal article" date="2020" name="Nat. Ecol. Evol.">
        <title>Deeply conserved synteny resolves early events in vertebrate evolution.</title>
        <authorList>
            <person name="Simakov O."/>
            <person name="Marletaz F."/>
            <person name="Yue J.X."/>
            <person name="O'Connell B."/>
            <person name="Jenkins J."/>
            <person name="Brandt A."/>
            <person name="Calef R."/>
            <person name="Tung C.H."/>
            <person name="Huang T.K."/>
            <person name="Schmutz J."/>
            <person name="Satoh N."/>
            <person name="Yu J.K."/>
            <person name="Putnam N.H."/>
            <person name="Green R.E."/>
            <person name="Rokhsar D.S."/>
        </authorList>
    </citation>
    <scope>NUCLEOTIDE SEQUENCE [LARGE SCALE GENOMIC DNA]</scope>
    <source>
        <strain evidence="17">S238N-H82</strain>
    </source>
</reference>
<comment type="catalytic activity">
    <reaction evidence="11">
        <text>L-threonyl-[protein] + GDP-beta-L-fucose = 3-O-(alpha-L-fucosyl)-L-threonyl-[protein] + GDP + H(+)</text>
        <dbReference type="Rhea" id="RHEA:70491"/>
        <dbReference type="Rhea" id="RHEA-COMP:11060"/>
        <dbReference type="Rhea" id="RHEA-COMP:17915"/>
        <dbReference type="ChEBI" id="CHEBI:15378"/>
        <dbReference type="ChEBI" id="CHEBI:30013"/>
        <dbReference type="ChEBI" id="CHEBI:57273"/>
        <dbReference type="ChEBI" id="CHEBI:58189"/>
        <dbReference type="ChEBI" id="CHEBI:189631"/>
        <dbReference type="EC" id="2.4.1.221"/>
    </reaction>
    <physiologicalReaction direction="left-to-right" evidence="11">
        <dbReference type="Rhea" id="RHEA:70492"/>
    </physiologicalReaction>
</comment>
<dbReference type="PIRSF" id="PIRSF037332">
    <property type="entry name" value="Alpha1_3FUT_met"/>
    <property type="match status" value="1"/>
</dbReference>
<keyword evidence="7" id="KW-0735">Signal-anchor</keyword>
<keyword evidence="17" id="KW-1185">Reference proteome</keyword>
<evidence type="ECO:0000256" key="11">
    <source>
        <dbReference type="ARBA" id="ARBA00047273"/>
    </source>
</evidence>
<dbReference type="EC" id="2.4.1.-" evidence="13"/>
<feature type="domain" description="Fucosyltransferase C-terminal" evidence="15">
    <location>
        <begin position="210"/>
        <end position="395"/>
    </location>
</feature>
<dbReference type="PANTHER" id="PTHR11929:SF194">
    <property type="entry name" value="ALPHA-(1,3)-FUCOSYLTRANSFERASE 10"/>
    <property type="match status" value="1"/>
</dbReference>
<comment type="catalytic activity">
    <reaction evidence="12">
        <text>L-seryl-[protein] + GDP-beta-L-fucose = 3-O-(alpha-L-fucosyl)-L-seryl-[protein] + GDP + H(+)</text>
        <dbReference type="Rhea" id="RHEA:63644"/>
        <dbReference type="Rhea" id="RHEA-COMP:9863"/>
        <dbReference type="Rhea" id="RHEA-COMP:17914"/>
        <dbReference type="ChEBI" id="CHEBI:15378"/>
        <dbReference type="ChEBI" id="CHEBI:29999"/>
        <dbReference type="ChEBI" id="CHEBI:57273"/>
        <dbReference type="ChEBI" id="CHEBI:58189"/>
        <dbReference type="ChEBI" id="CHEBI:189632"/>
        <dbReference type="EC" id="2.4.1.221"/>
    </reaction>
    <physiologicalReaction direction="left-to-right" evidence="12">
        <dbReference type="Rhea" id="RHEA:63645"/>
    </physiologicalReaction>
</comment>
<dbReference type="PANTHER" id="PTHR11929">
    <property type="entry name" value="ALPHA- 1,3 -FUCOSYLTRANSFERASE"/>
    <property type="match status" value="1"/>
</dbReference>
<dbReference type="SUPFAM" id="SSF53756">
    <property type="entry name" value="UDP-Glycosyltransferase/glycogen phosphorylase"/>
    <property type="match status" value="1"/>
</dbReference>
<evidence type="ECO:0000256" key="2">
    <source>
        <dbReference type="ARBA" id="ARBA00004922"/>
    </source>
</evidence>
<keyword evidence="5 13" id="KW-0808">Transferase</keyword>
<keyword evidence="14" id="KW-0256">Endoplasmic reticulum</keyword>
<keyword evidence="4 13" id="KW-0328">Glycosyltransferase</keyword>
<comment type="similarity">
    <text evidence="3 13 14">Belongs to the glycosyltransferase 10 family.</text>
</comment>
<keyword evidence="8 14" id="KW-1133">Transmembrane helix</keyword>
<dbReference type="KEGG" id="bfo:118410866"/>
<evidence type="ECO:0000259" key="16">
    <source>
        <dbReference type="Pfam" id="PF17039"/>
    </source>
</evidence>
<dbReference type="InterPro" id="IPR038577">
    <property type="entry name" value="GT10-like_C_sf"/>
</dbReference>
<dbReference type="GeneID" id="118410866"/>
<comment type="subcellular location">
    <subcellularLocation>
        <location evidence="1 14">Endoplasmic reticulum membrane</location>
        <topology evidence="1 14">Single-pass type II membrane protein</topology>
    </subcellularLocation>
</comment>
<dbReference type="InterPro" id="IPR017176">
    <property type="entry name" value="Alpha-1_3-FUT_met"/>
</dbReference>
<dbReference type="Gene3D" id="3.40.50.11660">
    <property type="entry name" value="Glycosyl transferase family 10, C-terminal domain"/>
    <property type="match status" value="1"/>
</dbReference>
<accession>A0A9J7MIH8</accession>
<dbReference type="GO" id="GO:0000139">
    <property type="term" value="C:Golgi membrane"/>
    <property type="evidence" value="ECO:0007669"/>
    <property type="project" value="InterPro"/>
</dbReference>
<evidence type="ECO:0000256" key="9">
    <source>
        <dbReference type="ARBA" id="ARBA00023136"/>
    </source>
</evidence>